<dbReference type="EMBL" id="FOWZ01000005">
    <property type="protein sequence ID" value="SFP41083.1"/>
    <property type="molecule type" value="Genomic_DNA"/>
</dbReference>
<evidence type="ECO:0000313" key="2">
    <source>
        <dbReference type="EMBL" id="SFP41083.1"/>
    </source>
</evidence>
<name>A0A1I5Q4A0_9SPHN</name>
<dbReference type="InterPro" id="IPR002816">
    <property type="entry name" value="TraB/PrgY/GumN_fam"/>
</dbReference>
<organism evidence="2 3">
    <name type="scientific">Qipengyuania nanhaisediminis</name>
    <dbReference type="NCBI Taxonomy" id="604088"/>
    <lineage>
        <taxon>Bacteria</taxon>
        <taxon>Pseudomonadati</taxon>
        <taxon>Pseudomonadota</taxon>
        <taxon>Alphaproteobacteria</taxon>
        <taxon>Sphingomonadales</taxon>
        <taxon>Erythrobacteraceae</taxon>
        <taxon>Qipengyuania</taxon>
    </lineage>
</organism>
<accession>A0A1I5Q4A0</accession>
<dbReference type="CDD" id="cd14789">
    <property type="entry name" value="Tiki"/>
    <property type="match status" value="1"/>
</dbReference>
<proteinExistence type="predicted"/>
<dbReference type="Pfam" id="PF01963">
    <property type="entry name" value="TraB_PrgY_gumN"/>
    <property type="match status" value="1"/>
</dbReference>
<evidence type="ECO:0008006" key="4">
    <source>
        <dbReference type="Google" id="ProtNLM"/>
    </source>
</evidence>
<dbReference type="InterPro" id="IPR047111">
    <property type="entry name" value="YbaP-like"/>
</dbReference>
<gene>
    <name evidence="2" type="ORF">SAMN04488060_2751</name>
</gene>
<dbReference type="STRING" id="604088.SAMN04488060_2751"/>
<dbReference type="RefSeq" id="WP_090483024.1">
    <property type="nucleotide sequence ID" value="NZ_FOWZ01000005.1"/>
</dbReference>
<evidence type="ECO:0000256" key="1">
    <source>
        <dbReference type="SAM" id="SignalP"/>
    </source>
</evidence>
<reference evidence="3" key="1">
    <citation type="submission" date="2016-10" db="EMBL/GenBank/DDBJ databases">
        <authorList>
            <person name="Varghese N."/>
            <person name="Submissions S."/>
        </authorList>
    </citation>
    <scope>NUCLEOTIDE SEQUENCE [LARGE SCALE GENOMIC DNA]</scope>
    <source>
        <strain evidence="3">CGMCC 1.7715</strain>
    </source>
</reference>
<keyword evidence="3" id="KW-1185">Reference proteome</keyword>
<dbReference type="AlphaFoldDB" id="A0A1I5Q4A0"/>
<evidence type="ECO:0000313" key="3">
    <source>
        <dbReference type="Proteomes" id="UP000199331"/>
    </source>
</evidence>
<dbReference type="PANTHER" id="PTHR40590">
    <property type="entry name" value="CYTOPLASMIC PROTEIN-RELATED"/>
    <property type="match status" value="1"/>
</dbReference>
<dbReference type="PROSITE" id="PS51257">
    <property type="entry name" value="PROKAR_LIPOPROTEIN"/>
    <property type="match status" value="1"/>
</dbReference>
<feature type="chain" id="PRO_5011665058" description="TraB family protein" evidence="1">
    <location>
        <begin position="22"/>
        <end position="293"/>
    </location>
</feature>
<protein>
    <recommendedName>
        <fullName evidence="4">TraB family protein</fullName>
    </recommendedName>
</protein>
<feature type="signal peptide" evidence="1">
    <location>
        <begin position="1"/>
        <end position="21"/>
    </location>
</feature>
<dbReference type="OrthoDB" id="9806326at2"/>
<dbReference type="PANTHER" id="PTHR40590:SF1">
    <property type="entry name" value="CYTOPLASMIC PROTEIN"/>
    <property type="match status" value="1"/>
</dbReference>
<keyword evidence="1" id="KW-0732">Signal</keyword>
<dbReference type="Proteomes" id="UP000199331">
    <property type="component" value="Unassembled WGS sequence"/>
</dbReference>
<sequence length="293" mass="32359">MARWVLLLLASIALASCRGEAEEDGQNRGFPALWEITGVEGRTEGWLFGTVHALPRDLDWQSPELEEVVETADMLVVEVSGLDDRRGLEELFRALAYDAPPSAPIYSRLDPPSRDRLRAIESEQEIESGTFDAMETWGAALALAEFGRAHSSEFGADKVLLAEFANREIVELEGARLQLSIFDRLPEREQRDLLAAIIEEVAKEPGDRVDLAPIWSRGDLAALERTTLQGLLADPELKEALLVRRNSAWAAQIENLLSASDRPLIAVGAGHLLGDGSVQSLLEQRGFTIRRIQ</sequence>